<feature type="transmembrane region" description="Helical" evidence="1">
    <location>
        <begin position="20"/>
        <end position="39"/>
    </location>
</feature>
<evidence type="ECO:0000313" key="3">
    <source>
        <dbReference type="Proteomes" id="UP000334923"/>
    </source>
</evidence>
<gene>
    <name evidence="2" type="ORF">MAMT_00910</name>
</gene>
<reference evidence="2 3" key="1">
    <citation type="submission" date="2019-09" db="EMBL/GenBank/DDBJ databases">
        <authorList>
            <person name="Cremers G."/>
        </authorList>
    </citation>
    <scope>NUCLEOTIDE SEQUENCE [LARGE SCALE GENOMIC DNA]</scope>
    <source>
        <strain evidence="2">4A</strain>
    </source>
</reference>
<evidence type="ECO:0000313" key="2">
    <source>
        <dbReference type="EMBL" id="VVM06013.1"/>
    </source>
</evidence>
<dbReference type="EMBL" id="CABFVA020000037">
    <property type="protein sequence ID" value="VVM06013.1"/>
    <property type="molecule type" value="Genomic_DNA"/>
</dbReference>
<keyword evidence="3" id="KW-1185">Reference proteome</keyword>
<keyword evidence="1" id="KW-0472">Membrane</keyword>
<sequence>MVANPKWPPPGGDGNETNFRNLLIFLFVVVGLSVLRIAFELTNGMGFFSPAQW</sequence>
<protein>
    <submittedName>
        <fullName evidence="2">Uncharacterized protein</fullName>
    </submittedName>
</protein>
<dbReference type="AlphaFoldDB" id="A0A5E6MKI6"/>
<keyword evidence="1" id="KW-1133">Transmembrane helix</keyword>
<dbReference type="Proteomes" id="UP000334923">
    <property type="component" value="Unassembled WGS sequence"/>
</dbReference>
<proteinExistence type="predicted"/>
<keyword evidence="1" id="KW-0812">Transmembrane</keyword>
<accession>A0A5E6MKI6</accession>
<evidence type="ECO:0000256" key="1">
    <source>
        <dbReference type="SAM" id="Phobius"/>
    </source>
</evidence>
<name>A0A5E6MKI6_9BACT</name>
<dbReference type="RefSeq" id="WP_178086913.1">
    <property type="nucleotide sequence ID" value="NZ_CABFVA020000037.1"/>
</dbReference>
<organism evidence="2 3">
    <name type="scientific">Methylacidimicrobium tartarophylax</name>
    <dbReference type="NCBI Taxonomy" id="1041768"/>
    <lineage>
        <taxon>Bacteria</taxon>
        <taxon>Pseudomonadati</taxon>
        <taxon>Verrucomicrobiota</taxon>
        <taxon>Methylacidimicrobium</taxon>
    </lineage>
</organism>